<keyword evidence="7" id="KW-1185">Reference proteome</keyword>
<dbReference type="Gene3D" id="3.40.30.10">
    <property type="entry name" value="Glutaredoxin"/>
    <property type="match status" value="1"/>
</dbReference>
<gene>
    <name evidence="6" type="ORF">SAMN04488029_0308</name>
</gene>
<dbReference type="SUPFAM" id="SSF52833">
    <property type="entry name" value="Thioredoxin-like"/>
    <property type="match status" value="1"/>
</dbReference>
<keyword evidence="2" id="KW-0201">Cytochrome c-type biogenesis</keyword>
<name>A0A1W2G5M4_REIFA</name>
<dbReference type="GO" id="GO:0030313">
    <property type="term" value="C:cell envelope"/>
    <property type="evidence" value="ECO:0007669"/>
    <property type="project" value="UniProtKB-SubCell"/>
</dbReference>
<dbReference type="InterPro" id="IPR000866">
    <property type="entry name" value="AhpC/TSA"/>
</dbReference>
<dbReference type="AlphaFoldDB" id="A0A1W2G5M4"/>
<evidence type="ECO:0000313" key="7">
    <source>
        <dbReference type="Proteomes" id="UP000192472"/>
    </source>
</evidence>
<dbReference type="GO" id="GO:0016491">
    <property type="term" value="F:oxidoreductase activity"/>
    <property type="evidence" value="ECO:0007669"/>
    <property type="project" value="InterPro"/>
</dbReference>
<dbReference type="GO" id="GO:0017004">
    <property type="term" value="P:cytochrome complex assembly"/>
    <property type="evidence" value="ECO:0007669"/>
    <property type="project" value="UniProtKB-KW"/>
</dbReference>
<organism evidence="6 7">
    <name type="scientific">Reichenbachiella faecimaris</name>
    <dbReference type="NCBI Taxonomy" id="692418"/>
    <lineage>
        <taxon>Bacteria</taxon>
        <taxon>Pseudomonadati</taxon>
        <taxon>Bacteroidota</taxon>
        <taxon>Cytophagia</taxon>
        <taxon>Cytophagales</taxon>
        <taxon>Reichenbachiellaceae</taxon>
        <taxon>Reichenbachiella</taxon>
    </lineage>
</organism>
<feature type="domain" description="Thioredoxin" evidence="5">
    <location>
        <begin position="21"/>
        <end position="172"/>
    </location>
</feature>
<dbReference type="InterPro" id="IPR050553">
    <property type="entry name" value="Thioredoxin_ResA/DsbE_sf"/>
</dbReference>
<dbReference type="Pfam" id="PF00578">
    <property type="entry name" value="AhpC-TSA"/>
    <property type="match status" value="1"/>
</dbReference>
<evidence type="ECO:0000259" key="5">
    <source>
        <dbReference type="PROSITE" id="PS51352"/>
    </source>
</evidence>
<accession>A0A1W2G5M4</accession>
<keyword evidence="4" id="KW-0676">Redox-active center</keyword>
<dbReference type="InterPro" id="IPR036249">
    <property type="entry name" value="Thioredoxin-like_sf"/>
</dbReference>
<evidence type="ECO:0000313" key="6">
    <source>
        <dbReference type="EMBL" id="SMD31970.1"/>
    </source>
</evidence>
<dbReference type="PANTHER" id="PTHR42852">
    <property type="entry name" value="THIOL:DISULFIDE INTERCHANGE PROTEIN DSBE"/>
    <property type="match status" value="1"/>
</dbReference>
<dbReference type="RefSeq" id="WP_084370657.1">
    <property type="nucleotide sequence ID" value="NZ_FWYF01000001.1"/>
</dbReference>
<sequence length="177" mass="20069">MKQILTFLLIFTLGGTPDEGFEIGDTAPDIVLPNLNGEPVKLSSLRGQMVFLDFWASWCKPCRKENPEIVETYLKYKDQEFENGMGFTVYGVSLDKKKEAWKKAIEKDSLIWDSHVSDLKGWRNEAAVAYGISSVPMSYLLDGDGVIVAINPRGDKLEKELKKNRKSDSWLKSLFDK</sequence>
<evidence type="ECO:0000256" key="1">
    <source>
        <dbReference type="ARBA" id="ARBA00004196"/>
    </source>
</evidence>
<dbReference type="GO" id="GO:0016209">
    <property type="term" value="F:antioxidant activity"/>
    <property type="evidence" value="ECO:0007669"/>
    <property type="project" value="InterPro"/>
</dbReference>
<evidence type="ECO:0000256" key="4">
    <source>
        <dbReference type="ARBA" id="ARBA00023284"/>
    </source>
</evidence>
<dbReference type="STRING" id="692418.SAMN04488029_0308"/>
<dbReference type="InterPro" id="IPR013766">
    <property type="entry name" value="Thioredoxin_domain"/>
</dbReference>
<evidence type="ECO:0000256" key="3">
    <source>
        <dbReference type="ARBA" id="ARBA00023157"/>
    </source>
</evidence>
<reference evidence="6 7" key="1">
    <citation type="submission" date="2017-04" db="EMBL/GenBank/DDBJ databases">
        <authorList>
            <person name="Afonso C.L."/>
            <person name="Miller P.J."/>
            <person name="Scott M.A."/>
            <person name="Spackman E."/>
            <person name="Goraichik I."/>
            <person name="Dimitrov K.M."/>
            <person name="Suarez D.L."/>
            <person name="Swayne D.E."/>
        </authorList>
    </citation>
    <scope>NUCLEOTIDE SEQUENCE [LARGE SCALE GENOMIC DNA]</scope>
    <source>
        <strain evidence="6 7">DSM 26133</strain>
    </source>
</reference>
<dbReference type="EMBL" id="FWYF01000001">
    <property type="protein sequence ID" value="SMD31970.1"/>
    <property type="molecule type" value="Genomic_DNA"/>
</dbReference>
<dbReference type="OrthoDB" id="6399635at2"/>
<dbReference type="CDD" id="cd02966">
    <property type="entry name" value="TlpA_like_family"/>
    <property type="match status" value="1"/>
</dbReference>
<dbReference type="Proteomes" id="UP000192472">
    <property type="component" value="Unassembled WGS sequence"/>
</dbReference>
<evidence type="ECO:0000256" key="2">
    <source>
        <dbReference type="ARBA" id="ARBA00022748"/>
    </source>
</evidence>
<proteinExistence type="predicted"/>
<keyword evidence="3" id="KW-1015">Disulfide bond</keyword>
<comment type="subcellular location">
    <subcellularLocation>
        <location evidence="1">Cell envelope</location>
    </subcellularLocation>
</comment>
<dbReference type="PANTHER" id="PTHR42852:SF6">
    <property type="entry name" value="THIOL:DISULFIDE INTERCHANGE PROTEIN DSBE"/>
    <property type="match status" value="1"/>
</dbReference>
<protein>
    <submittedName>
        <fullName evidence="6">Peroxiredoxin</fullName>
    </submittedName>
</protein>
<dbReference type="PROSITE" id="PS51352">
    <property type="entry name" value="THIOREDOXIN_2"/>
    <property type="match status" value="1"/>
</dbReference>